<accession>S9V522</accession>
<dbReference type="InterPro" id="IPR029058">
    <property type="entry name" value="AB_hydrolase_fold"/>
</dbReference>
<dbReference type="AlphaFoldDB" id="S9V522"/>
<dbReference type="InterPro" id="IPR018202">
    <property type="entry name" value="Ser_caboxypep_ser_AS"/>
</dbReference>
<keyword evidence="3 7" id="KW-0645">Protease</keyword>
<gene>
    <name evidence="8" type="ORF">STCU_00738</name>
</gene>
<dbReference type="PRINTS" id="PR00724">
    <property type="entry name" value="CRBOXYPTASEC"/>
</dbReference>
<dbReference type="OrthoDB" id="443318at2759"/>
<dbReference type="Gene3D" id="3.40.50.1820">
    <property type="entry name" value="alpha/beta hydrolase"/>
    <property type="match status" value="1"/>
</dbReference>
<feature type="signal peptide" evidence="7">
    <location>
        <begin position="1"/>
        <end position="26"/>
    </location>
</feature>
<dbReference type="PANTHER" id="PTHR11802:SF113">
    <property type="entry name" value="SERINE CARBOXYPEPTIDASE CTSA-4.1"/>
    <property type="match status" value="1"/>
</dbReference>
<dbReference type="InterPro" id="IPR001563">
    <property type="entry name" value="Peptidase_S10"/>
</dbReference>
<evidence type="ECO:0000256" key="1">
    <source>
        <dbReference type="ARBA" id="ARBA00009431"/>
    </source>
</evidence>
<dbReference type="PANTHER" id="PTHR11802">
    <property type="entry name" value="SERINE PROTEASE FAMILY S10 SERINE CARBOXYPEPTIDASE"/>
    <property type="match status" value="1"/>
</dbReference>
<comment type="similarity">
    <text evidence="1 7">Belongs to the peptidase S10 family.</text>
</comment>
<keyword evidence="9" id="KW-1185">Reference proteome</keyword>
<evidence type="ECO:0000313" key="9">
    <source>
        <dbReference type="Proteomes" id="UP000015354"/>
    </source>
</evidence>
<dbReference type="Pfam" id="PF00450">
    <property type="entry name" value="Peptidase_S10"/>
    <property type="match status" value="1"/>
</dbReference>
<reference evidence="8 9" key="1">
    <citation type="journal article" date="2013" name="PLoS ONE">
        <title>Predicting the Proteins of Angomonas deanei, Strigomonas culicis and Their Respective Endosymbionts Reveals New Aspects of the Trypanosomatidae Family.</title>
        <authorList>
            <person name="Motta M.C."/>
            <person name="Martins A.C."/>
            <person name="de Souza S.S."/>
            <person name="Catta-Preta C.M."/>
            <person name="Silva R."/>
            <person name="Klein C.C."/>
            <person name="de Almeida L.G."/>
            <person name="de Lima Cunha O."/>
            <person name="Ciapina L.P."/>
            <person name="Brocchi M."/>
            <person name="Colabardini A.C."/>
            <person name="de Araujo Lima B."/>
            <person name="Machado C.R."/>
            <person name="de Almeida Soares C.M."/>
            <person name="Probst C.M."/>
            <person name="de Menezes C.B."/>
            <person name="Thompson C.E."/>
            <person name="Bartholomeu D.C."/>
            <person name="Gradia D.F."/>
            <person name="Pavoni D.P."/>
            <person name="Grisard E.C."/>
            <person name="Fantinatti-Garboggini F."/>
            <person name="Marchini F.K."/>
            <person name="Rodrigues-Luiz G.F."/>
            <person name="Wagner G."/>
            <person name="Goldman G.H."/>
            <person name="Fietto J.L."/>
            <person name="Elias M.C."/>
            <person name="Goldman M.H."/>
            <person name="Sagot M.F."/>
            <person name="Pereira M."/>
            <person name="Stoco P.H."/>
            <person name="de Mendonca-Neto R.P."/>
            <person name="Teixeira S.M."/>
            <person name="Maciel T.E."/>
            <person name="de Oliveira Mendes T.A."/>
            <person name="Urmenyi T.P."/>
            <person name="de Souza W."/>
            <person name="Schenkman S."/>
            <person name="de Vasconcelos A.T."/>
        </authorList>
    </citation>
    <scope>NUCLEOTIDE SEQUENCE [LARGE SCALE GENOMIC DNA]</scope>
</reference>
<dbReference type="GO" id="GO:0004185">
    <property type="term" value="F:serine-type carboxypeptidase activity"/>
    <property type="evidence" value="ECO:0007669"/>
    <property type="project" value="UniProtKB-UniRule"/>
</dbReference>
<keyword evidence="6" id="KW-0325">Glycoprotein</keyword>
<keyword evidence="5 7" id="KW-0378">Hydrolase</keyword>
<evidence type="ECO:0000256" key="5">
    <source>
        <dbReference type="ARBA" id="ARBA00022801"/>
    </source>
</evidence>
<keyword evidence="4 7" id="KW-0732">Signal</keyword>
<protein>
    <recommendedName>
        <fullName evidence="7">Carboxypeptidase</fullName>
        <ecNumber evidence="7">3.4.16.-</ecNumber>
    </recommendedName>
</protein>
<evidence type="ECO:0000256" key="2">
    <source>
        <dbReference type="ARBA" id="ARBA00022645"/>
    </source>
</evidence>
<dbReference type="EMBL" id="ATMH01000738">
    <property type="protein sequence ID" value="EPY36134.1"/>
    <property type="molecule type" value="Genomic_DNA"/>
</dbReference>
<evidence type="ECO:0000313" key="8">
    <source>
        <dbReference type="EMBL" id="EPY36134.1"/>
    </source>
</evidence>
<dbReference type="SUPFAM" id="SSF53474">
    <property type="entry name" value="alpha/beta-Hydrolases"/>
    <property type="match status" value="1"/>
</dbReference>
<dbReference type="Proteomes" id="UP000015354">
    <property type="component" value="Unassembled WGS sequence"/>
</dbReference>
<evidence type="ECO:0000256" key="3">
    <source>
        <dbReference type="ARBA" id="ARBA00022670"/>
    </source>
</evidence>
<evidence type="ECO:0000256" key="4">
    <source>
        <dbReference type="ARBA" id="ARBA00022729"/>
    </source>
</evidence>
<comment type="caution">
    <text evidence="8">The sequence shown here is derived from an EMBL/GenBank/DDBJ whole genome shotgun (WGS) entry which is preliminary data.</text>
</comment>
<sequence>MHPHSLLLLLLLLVPLLLLCSTVVSASLHVGVDPARTTFVTAAGVTATLEEHDGGWPRCERAQQWSGYLHLPGAPPDGDSTTKHYFYWMFGPRAVERRATAPLVLWMTGGPGCSSVLALLTEMGPCSVDADRGDVRHNPWAWNAEAFLLFVDQPAGVGYSYADRASDLDRNESQVADDMYHFVQALMERHAELRGREWFVVGESYGGHYAPATAHRILRGNAELRAAGRGGYRPVRLAGMAVGNGLTDSTLQYPAYPRMAHNYCRDAFGAPCVSAADRQTMEAALPDCQAAIAACNAAAAGSAAEEESCTAAFRLCAAVTAPYSATRRNPYDVRRFCDADSDLCYDFAHVEKFLNRPDVQRALGAREGTHWESCNMEVNGMFVLDFYKNFNASVVALLEAGVRVMIYAGDCDFICNWIGNKAWLQALRWSGHDAFAAAYDVPFRLEARRGVPREERIVGLVRAVAADQLPAAAAVNSTSPILLTFVQLFGAGHMVPMDQPAASRTMLHHFLRDEPFV</sequence>
<keyword evidence="2 7" id="KW-0121">Carboxypeptidase</keyword>
<evidence type="ECO:0000256" key="7">
    <source>
        <dbReference type="RuleBase" id="RU361156"/>
    </source>
</evidence>
<proteinExistence type="inferred from homology"/>
<evidence type="ECO:0000256" key="6">
    <source>
        <dbReference type="ARBA" id="ARBA00023180"/>
    </source>
</evidence>
<name>S9V522_9TRYP</name>
<feature type="chain" id="PRO_5006530475" description="Carboxypeptidase" evidence="7">
    <location>
        <begin position="27"/>
        <end position="517"/>
    </location>
</feature>
<dbReference type="GO" id="GO:0006508">
    <property type="term" value="P:proteolysis"/>
    <property type="evidence" value="ECO:0007669"/>
    <property type="project" value="UniProtKB-KW"/>
</dbReference>
<dbReference type="EC" id="3.4.16.-" evidence="7"/>
<organism evidence="8 9">
    <name type="scientific">Strigomonas culicis</name>
    <dbReference type="NCBI Taxonomy" id="28005"/>
    <lineage>
        <taxon>Eukaryota</taxon>
        <taxon>Discoba</taxon>
        <taxon>Euglenozoa</taxon>
        <taxon>Kinetoplastea</taxon>
        <taxon>Metakinetoplastina</taxon>
        <taxon>Trypanosomatida</taxon>
        <taxon>Trypanosomatidae</taxon>
        <taxon>Strigomonadinae</taxon>
        <taxon>Strigomonas</taxon>
    </lineage>
</organism>
<dbReference type="PROSITE" id="PS00131">
    <property type="entry name" value="CARBOXYPEPT_SER_SER"/>
    <property type="match status" value="1"/>
</dbReference>